<organism evidence="7 8">
    <name type="scientific">Callithrix jacchus</name>
    <name type="common">White-tufted-ear marmoset</name>
    <name type="synonym">Simia Jacchus</name>
    <dbReference type="NCBI Taxonomy" id="9483"/>
    <lineage>
        <taxon>Eukaryota</taxon>
        <taxon>Metazoa</taxon>
        <taxon>Chordata</taxon>
        <taxon>Craniata</taxon>
        <taxon>Vertebrata</taxon>
        <taxon>Euteleostomi</taxon>
        <taxon>Mammalia</taxon>
        <taxon>Eutheria</taxon>
        <taxon>Euarchontoglires</taxon>
        <taxon>Primates</taxon>
        <taxon>Haplorrhini</taxon>
        <taxon>Platyrrhini</taxon>
        <taxon>Cebidae</taxon>
        <taxon>Callitrichinae</taxon>
        <taxon>Callithrix</taxon>
        <taxon>Callithrix</taxon>
    </lineage>
</organism>
<dbReference type="Pfam" id="PF00076">
    <property type="entry name" value="RRM_1"/>
    <property type="match status" value="1"/>
</dbReference>
<evidence type="ECO:0000256" key="2">
    <source>
        <dbReference type="ARBA" id="ARBA00022884"/>
    </source>
</evidence>
<evidence type="ECO:0000256" key="3">
    <source>
        <dbReference type="ARBA" id="ARBA00023242"/>
    </source>
</evidence>
<dbReference type="Gene3D" id="3.30.70.330">
    <property type="match status" value="1"/>
</dbReference>
<dbReference type="InterPro" id="IPR050441">
    <property type="entry name" value="RBM"/>
</dbReference>
<proteinExistence type="predicted"/>
<dbReference type="SUPFAM" id="SSF54928">
    <property type="entry name" value="RNA-binding domain, RBD"/>
    <property type="match status" value="1"/>
</dbReference>
<dbReference type="InterPro" id="IPR012677">
    <property type="entry name" value="Nucleotide-bd_a/b_plait_sf"/>
</dbReference>
<dbReference type="AlphaFoldDB" id="A0A8I3WGS7"/>
<dbReference type="InterPro" id="IPR035979">
    <property type="entry name" value="RBD_domain_sf"/>
</dbReference>
<dbReference type="GO" id="GO:0005634">
    <property type="term" value="C:nucleus"/>
    <property type="evidence" value="ECO:0007669"/>
    <property type="project" value="UniProtKB-SubCell"/>
</dbReference>
<feature type="compositionally biased region" description="Basic and acidic residues" evidence="5">
    <location>
        <begin position="140"/>
        <end position="152"/>
    </location>
</feature>
<feature type="compositionally biased region" description="Low complexity" evidence="5">
    <location>
        <begin position="198"/>
        <end position="210"/>
    </location>
</feature>
<dbReference type="PROSITE" id="PS50102">
    <property type="entry name" value="RRM"/>
    <property type="match status" value="1"/>
</dbReference>
<name>A0A8I3WGS7_CALJA</name>
<reference evidence="7" key="3">
    <citation type="submission" date="2025-09" db="UniProtKB">
        <authorList>
            <consortium name="Ensembl"/>
        </authorList>
    </citation>
    <scope>IDENTIFICATION</scope>
</reference>
<dbReference type="SMART" id="SM00360">
    <property type="entry name" value="RRM"/>
    <property type="match status" value="1"/>
</dbReference>
<dbReference type="GeneTree" id="ENSGT00940000163524"/>
<feature type="compositionally biased region" description="Basic and acidic residues" evidence="5">
    <location>
        <begin position="256"/>
        <end position="267"/>
    </location>
</feature>
<dbReference type="InterPro" id="IPR012604">
    <property type="entry name" value="RBM1CTR"/>
</dbReference>
<evidence type="ECO:0000256" key="5">
    <source>
        <dbReference type="SAM" id="MobiDB-lite"/>
    </source>
</evidence>
<feature type="compositionally biased region" description="Polar residues" evidence="5">
    <location>
        <begin position="291"/>
        <end position="303"/>
    </location>
</feature>
<evidence type="ECO:0000259" key="6">
    <source>
        <dbReference type="PROSITE" id="PS50102"/>
    </source>
</evidence>
<feature type="compositionally biased region" description="Basic and acidic residues" evidence="5">
    <location>
        <begin position="483"/>
        <end position="503"/>
    </location>
</feature>
<feature type="compositionally biased region" description="Basic and acidic residues" evidence="5">
    <location>
        <begin position="324"/>
        <end position="336"/>
    </location>
</feature>
<feature type="compositionally biased region" description="Polar residues" evidence="5">
    <location>
        <begin position="123"/>
        <end position="132"/>
    </location>
</feature>
<keyword evidence="8" id="KW-1185">Reference proteome</keyword>
<dbReference type="Ensembl" id="ENSCJAT00000143427.1">
    <property type="protein sequence ID" value="ENSCJAP00000082816.1"/>
    <property type="gene ID" value="ENSCJAG00000075041.1"/>
</dbReference>
<evidence type="ECO:0000256" key="1">
    <source>
        <dbReference type="ARBA" id="ARBA00004123"/>
    </source>
</evidence>
<evidence type="ECO:0000313" key="7">
    <source>
        <dbReference type="Ensembl" id="ENSCJAP00000082816.1"/>
    </source>
</evidence>
<feature type="compositionally biased region" description="Polar residues" evidence="5">
    <location>
        <begin position="397"/>
        <end position="407"/>
    </location>
</feature>
<comment type="subcellular location">
    <subcellularLocation>
        <location evidence="1">Nucleus</location>
    </subcellularLocation>
</comment>
<keyword evidence="2 4" id="KW-0694">RNA-binding</keyword>
<dbReference type="Proteomes" id="UP000008225">
    <property type="component" value="Chromosome Y"/>
</dbReference>
<feature type="domain" description="RRM" evidence="6">
    <location>
        <begin position="23"/>
        <end position="100"/>
    </location>
</feature>
<reference evidence="7" key="2">
    <citation type="submission" date="2025-08" db="UniProtKB">
        <authorList>
            <consortium name="Ensembl"/>
        </authorList>
    </citation>
    <scope>IDENTIFICATION</scope>
</reference>
<keyword evidence="3" id="KW-0539">Nucleus</keyword>
<feature type="region of interest" description="Disordered" evidence="5">
    <location>
        <begin position="99"/>
        <end position="503"/>
    </location>
</feature>
<feature type="compositionally biased region" description="Basic and acidic residues" evidence="5">
    <location>
        <begin position="360"/>
        <end position="396"/>
    </location>
</feature>
<dbReference type="GO" id="GO:0003723">
    <property type="term" value="F:RNA binding"/>
    <property type="evidence" value="ECO:0007669"/>
    <property type="project" value="UniProtKB-UniRule"/>
</dbReference>
<dbReference type="Pfam" id="PF08081">
    <property type="entry name" value="RBM1CTR"/>
    <property type="match status" value="2"/>
</dbReference>
<reference evidence="7 8" key="1">
    <citation type="submission" date="2009-03" db="EMBL/GenBank/DDBJ databases">
        <authorList>
            <person name="Warren W."/>
            <person name="Ye L."/>
            <person name="Minx P."/>
            <person name="Worley K."/>
            <person name="Gibbs R."/>
            <person name="Wilson R.K."/>
        </authorList>
    </citation>
    <scope>NUCLEOTIDE SEQUENCE [LARGE SCALE GENOMIC DNA]</scope>
</reference>
<feature type="compositionally biased region" description="Basic and acidic residues" evidence="5">
    <location>
        <begin position="276"/>
        <end position="288"/>
    </location>
</feature>
<protein>
    <recommendedName>
        <fullName evidence="6">RRM domain-containing protein</fullName>
    </recommendedName>
</protein>
<accession>A0A8I3WGS7</accession>
<evidence type="ECO:0000256" key="4">
    <source>
        <dbReference type="PROSITE-ProRule" id="PRU00176"/>
    </source>
</evidence>
<evidence type="ECO:0000313" key="8">
    <source>
        <dbReference type="Proteomes" id="UP000008225"/>
    </source>
</evidence>
<dbReference type="PANTHER" id="PTHR48034">
    <property type="entry name" value="TRANSFORMER-2 SEX-DETERMINING PROTEIN-RELATED"/>
    <property type="match status" value="1"/>
</dbReference>
<feature type="compositionally biased region" description="Basic and acidic residues" evidence="5">
    <location>
        <begin position="432"/>
        <end position="465"/>
    </location>
</feature>
<dbReference type="InterPro" id="IPR000504">
    <property type="entry name" value="RRM_dom"/>
</dbReference>
<sequence>MEGDGDDGCIIISSKIMEAGCLGQLFVGGLTREATEETLKAVFERHGPVSEVLLKKDGSMKCRGFGFITFENPADAELAASEWNGKFVDGKTMKVEQAKEPFFQSGGRQGTLRFSRKRRPTGEQRSASGSRGQTRRRHPSRGERLDGGESTRDLNVSSFRGTFPVESRPSSASGGPHPKRSAPFTVARSNSGMGGRGSPSRGRGNYRGPSHGMSVSSWRRDRMSPKHGGYATKNRSNPSFRDTKEYASIRRHRAYRDHARSRQDKGPTRGYSGHDGYGRHGGRDHFERPGSSPNGASYQTYSPPSRGREFYGGGPSRGMSVSSWRRDRVSGKDDGYATKTRNNPSFRDTMEYASMSRHNAYRDHAPSRQDKGSTRGYSDHDGHGRHGGRDHFERRSSSSNRASYQIHRTSRGAAPAQGPRKTYGGSSFPDDNNARDRYGRSREKYSRSHGDFSSTDAEHCGRKEPTCPPSVERMNRASPEAHGSSRDGTPKGEDGGRRSEKGD</sequence>